<name>A0A1B7XQY5_COLHI</name>
<sequence length="245" mass="27588">MAEQEQSKSQHELSLLDWSSWSVEPMQQYPPTTLPHYFPPFVGYDNPLLCPPYCNSPQSGSISTNQRYSGAPETSHQEESSNPEESTEVFSSPRYSHLKEEERFILNARLREEPWEEIEEACSNNFGSFPYKSRNALSMKVLRLKGKYPEVKAVLDQNNLTTKVGLSAKKKKRQTTRTSGADDDTAAANNGDVDVQQLSPEEAIRAAQTVLCFLGRPDCDGLVPTDDCMALIRILSQLNQLNRLK</sequence>
<dbReference type="AlphaFoldDB" id="A0A1B7XQY5"/>
<evidence type="ECO:0000313" key="3">
    <source>
        <dbReference type="Proteomes" id="UP000092177"/>
    </source>
</evidence>
<evidence type="ECO:0000313" key="2">
    <source>
        <dbReference type="EMBL" id="OBR02175.1"/>
    </source>
</evidence>
<dbReference type="EMBL" id="LTAN01000011">
    <property type="protein sequence ID" value="OBR02175.1"/>
    <property type="molecule type" value="Genomic_DNA"/>
</dbReference>
<reference evidence="3" key="1">
    <citation type="journal article" date="2017" name="BMC Genomics">
        <title>Gapless genome assembly of Colletotrichum higginsianum reveals chromosome structure and association of transposable elements with secondary metabolite gene clusters.</title>
        <authorList>
            <person name="Dallery J.-F."/>
            <person name="Lapalu N."/>
            <person name="Zampounis A."/>
            <person name="Pigne S."/>
            <person name="Luyten I."/>
            <person name="Amselem J."/>
            <person name="Wittenberg A.H.J."/>
            <person name="Zhou S."/>
            <person name="de Queiroz M.V."/>
            <person name="Robin G.P."/>
            <person name="Auger A."/>
            <person name="Hainaut M."/>
            <person name="Henrissat B."/>
            <person name="Kim K.-T."/>
            <person name="Lee Y.-H."/>
            <person name="Lespinet O."/>
            <person name="Schwartz D.C."/>
            <person name="Thon M.R."/>
            <person name="O'Connell R.J."/>
        </authorList>
    </citation>
    <scope>NUCLEOTIDE SEQUENCE [LARGE SCALE GENOMIC DNA]</scope>
    <source>
        <strain evidence="3">IMI 349063</strain>
    </source>
</reference>
<evidence type="ECO:0000256" key="1">
    <source>
        <dbReference type="SAM" id="MobiDB-lite"/>
    </source>
</evidence>
<accession>A0A1B7XQY5</accession>
<dbReference type="GO" id="GO:0003964">
    <property type="term" value="F:RNA-directed DNA polymerase activity"/>
    <property type="evidence" value="ECO:0007669"/>
    <property type="project" value="UniProtKB-KW"/>
</dbReference>
<protein>
    <submittedName>
        <fullName evidence="2">Reverse transcriptase and RNase H</fullName>
    </submittedName>
</protein>
<dbReference type="Proteomes" id="UP000092177">
    <property type="component" value="Chromosome 11"/>
</dbReference>
<feature type="region of interest" description="Disordered" evidence="1">
    <location>
        <begin position="166"/>
        <end position="190"/>
    </location>
</feature>
<dbReference type="KEGG" id="chig:CH63R_14476"/>
<keyword evidence="2" id="KW-0695">RNA-directed DNA polymerase</keyword>
<dbReference type="VEuPathDB" id="FungiDB:CH63R_14476"/>
<proteinExistence type="predicted"/>
<feature type="region of interest" description="Disordered" evidence="1">
    <location>
        <begin position="55"/>
        <end position="94"/>
    </location>
</feature>
<comment type="caution">
    <text evidence="2">The sequence shown here is derived from an EMBL/GenBank/DDBJ whole genome shotgun (WGS) entry which is preliminary data.</text>
</comment>
<feature type="compositionally biased region" description="Polar residues" evidence="1">
    <location>
        <begin position="55"/>
        <end position="74"/>
    </location>
</feature>
<dbReference type="RefSeq" id="XP_018150693.1">
    <property type="nucleotide sequence ID" value="XM_018309450.1"/>
</dbReference>
<dbReference type="GeneID" id="28873557"/>
<keyword evidence="2" id="KW-0548">Nucleotidyltransferase</keyword>
<keyword evidence="3" id="KW-1185">Reference proteome</keyword>
<keyword evidence="2" id="KW-0808">Transferase</keyword>
<organism evidence="2 3">
    <name type="scientific">Colletotrichum higginsianum (strain IMI 349063)</name>
    <name type="common">Crucifer anthracnose fungus</name>
    <dbReference type="NCBI Taxonomy" id="759273"/>
    <lineage>
        <taxon>Eukaryota</taxon>
        <taxon>Fungi</taxon>
        <taxon>Dikarya</taxon>
        <taxon>Ascomycota</taxon>
        <taxon>Pezizomycotina</taxon>
        <taxon>Sordariomycetes</taxon>
        <taxon>Hypocreomycetidae</taxon>
        <taxon>Glomerellales</taxon>
        <taxon>Glomerellaceae</taxon>
        <taxon>Colletotrichum</taxon>
        <taxon>Colletotrichum destructivum species complex</taxon>
    </lineage>
</organism>
<gene>
    <name evidence="2" type="ORF">CH63R_14476</name>
</gene>